<dbReference type="RefSeq" id="WP_060929102.1">
    <property type="nucleotide sequence ID" value="NZ_KQ955260.1"/>
</dbReference>
<comment type="subcellular location">
    <subcellularLocation>
        <location evidence="1">Cell membrane</location>
        <topology evidence="1">Multi-pass membrane protein</topology>
    </subcellularLocation>
</comment>
<dbReference type="PANTHER" id="PTHR43370">
    <property type="entry name" value="SUGAR ABC TRANSPORTER INTEGRAL MEMBRANE PROTEIN-RELATED"/>
    <property type="match status" value="1"/>
</dbReference>
<feature type="transmembrane region" description="Helical" evidence="6">
    <location>
        <begin position="145"/>
        <end position="166"/>
    </location>
</feature>
<feature type="transmembrane region" description="Helical" evidence="6">
    <location>
        <begin position="96"/>
        <end position="114"/>
    </location>
</feature>
<sequence>MINMTILALIIGNTFSNAAPVLLTGLGGMISEKSGVVNIGLEGMMTIGALTGAVAGYYLGNPWLAFIAGGLAGAIFGLIHAFVSVTLAGDQTISGIAINTLAPGLALFLSRLIFQGATQTPSIPLENKIPRLFRSISDSQVFNNIFGQYATVYLSLIMVVVLYFVLYKTKLGLRIIAVGEHPKAAETLNINVSRVRYLCVIFSGFMGGLGGASMSLAVVSSFSPTLIAGQGYIALVTVIFGNWKPQGVVLGSLFFGLAQAIATYLGSKNIAIPIEFISMIPYIATLLILIIFKGRSYAPKASGKPYLTLEDV</sequence>
<dbReference type="AlphaFoldDB" id="A0A133KGR5"/>
<reference evidence="8" key="1">
    <citation type="submission" date="2016-01" db="EMBL/GenBank/DDBJ databases">
        <authorList>
            <person name="Mitreva M."/>
            <person name="Pepin K.H."/>
            <person name="Mihindukulasuriya K.A."/>
            <person name="Fulton R."/>
            <person name="Fronick C."/>
            <person name="O'Laughlin M."/>
            <person name="Miner T."/>
            <person name="Herter B."/>
            <person name="Rosa B.A."/>
            <person name="Cordes M."/>
            <person name="Tomlinson C."/>
            <person name="Wollam A."/>
            <person name="Palsikar V.B."/>
            <person name="Mardis E.R."/>
            <person name="Wilson R.K."/>
        </authorList>
    </citation>
    <scope>NUCLEOTIDE SEQUENCE [LARGE SCALE GENOMIC DNA]</scope>
    <source>
        <strain evidence="8">MJR8151</strain>
    </source>
</reference>
<evidence type="ECO:0000313" key="8">
    <source>
        <dbReference type="Proteomes" id="UP000070383"/>
    </source>
</evidence>
<dbReference type="Proteomes" id="UP000070383">
    <property type="component" value="Unassembled WGS sequence"/>
</dbReference>
<keyword evidence="2" id="KW-1003">Cell membrane</keyword>
<dbReference type="GO" id="GO:0022857">
    <property type="term" value="F:transmembrane transporter activity"/>
    <property type="evidence" value="ECO:0007669"/>
    <property type="project" value="InterPro"/>
</dbReference>
<keyword evidence="3 6" id="KW-0812">Transmembrane</keyword>
<dbReference type="GO" id="GO:0005886">
    <property type="term" value="C:plasma membrane"/>
    <property type="evidence" value="ECO:0007669"/>
    <property type="project" value="UniProtKB-SubCell"/>
</dbReference>
<dbReference type="Pfam" id="PF02653">
    <property type="entry name" value="BPD_transp_2"/>
    <property type="match status" value="1"/>
</dbReference>
<dbReference type="PATRIC" id="fig|33036.3.peg.541"/>
<feature type="transmembrane region" description="Helical" evidence="6">
    <location>
        <begin position="39"/>
        <end position="59"/>
    </location>
</feature>
<evidence type="ECO:0000256" key="5">
    <source>
        <dbReference type="ARBA" id="ARBA00023136"/>
    </source>
</evidence>
<dbReference type="InterPro" id="IPR001851">
    <property type="entry name" value="ABC_transp_permease"/>
</dbReference>
<organism evidence="7 8">
    <name type="scientific">Anaerococcus tetradius</name>
    <dbReference type="NCBI Taxonomy" id="33036"/>
    <lineage>
        <taxon>Bacteria</taxon>
        <taxon>Bacillati</taxon>
        <taxon>Bacillota</taxon>
        <taxon>Tissierellia</taxon>
        <taxon>Tissierellales</taxon>
        <taxon>Peptoniphilaceae</taxon>
        <taxon>Anaerococcus</taxon>
    </lineage>
</organism>
<comment type="caution">
    <text evidence="7">The sequence shown here is derived from an EMBL/GenBank/DDBJ whole genome shotgun (WGS) entry which is preliminary data.</text>
</comment>
<keyword evidence="5 6" id="KW-0472">Membrane</keyword>
<keyword evidence="8" id="KW-1185">Reference proteome</keyword>
<dbReference type="CDD" id="cd06580">
    <property type="entry name" value="TM_PBP1_transp_TpRbsC_like"/>
    <property type="match status" value="1"/>
</dbReference>
<proteinExistence type="predicted"/>
<evidence type="ECO:0000256" key="1">
    <source>
        <dbReference type="ARBA" id="ARBA00004651"/>
    </source>
</evidence>
<feature type="transmembrane region" description="Helical" evidence="6">
    <location>
        <begin position="197"/>
        <end position="216"/>
    </location>
</feature>
<keyword evidence="4 6" id="KW-1133">Transmembrane helix</keyword>
<name>A0A133KGR5_9FIRM</name>
<gene>
    <name evidence="7" type="ORF">HMPREF3200_00544</name>
</gene>
<dbReference type="EMBL" id="LRPM01000017">
    <property type="protein sequence ID" value="KWZ78783.1"/>
    <property type="molecule type" value="Genomic_DNA"/>
</dbReference>
<feature type="transmembrane region" description="Helical" evidence="6">
    <location>
        <begin position="65"/>
        <end position="89"/>
    </location>
</feature>
<feature type="transmembrane region" description="Helical" evidence="6">
    <location>
        <begin position="222"/>
        <end position="240"/>
    </location>
</feature>
<accession>A0A133KGR5</accession>
<dbReference type="STRING" id="33036.HMPREF3200_00544"/>
<protein>
    <submittedName>
        <fullName evidence="7">Branched-chain amino acid ABC transporter, permease protein</fullName>
    </submittedName>
</protein>
<dbReference type="OrthoDB" id="9792579at2"/>
<evidence type="ECO:0000256" key="3">
    <source>
        <dbReference type="ARBA" id="ARBA00022692"/>
    </source>
</evidence>
<evidence type="ECO:0000313" key="7">
    <source>
        <dbReference type="EMBL" id="KWZ78783.1"/>
    </source>
</evidence>
<feature type="transmembrane region" description="Helical" evidence="6">
    <location>
        <begin position="271"/>
        <end position="292"/>
    </location>
</feature>
<evidence type="ECO:0000256" key="4">
    <source>
        <dbReference type="ARBA" id="ARBA00022989"/>
    </source>
</evidence>
<evidence type="ECO:0000256" key="6">
    <source>
        <dbReference type="SAM" id="Phobius"/>
    </source>
</evidence>
<feature type="transmembrane region" description="Helical" evidence="6">
    <location>
        <begin position="247"/>
        <end position="265"/>
    </location>
</feature>
<evidence type="ECO:0000256" key="2">
    <source>
        <dbReference type="ARBA" id="ARBA00022475"/>
    </source>
</evidence>
<feature type="transmembrane region" description="Helical" evidence="6">
    <location>
        <begin position="6"/>
        <end position="27"/>
    </location>
</feature>
<dbReference type="PANTHER" id="PTHR43370:SF1">
    <property type="entry name" value="GUANOSINE ABC TRANSPORTER PERMEASE PROTEIN NUPQ"/>
    <property type="match status" value="1"/>
</dbReference>